<dbReference type="InterPro" id="IPR033138">
    <property type="entry name" value="Cu_oxidase_CS"/>
</dbReference>
<organism evidence="12 13">
    <name type="scientific">Eremothecium cymbalariae (strain CBS 270.75 / DBVPG 7215 / KCTC 17166 / NRRL Y-17582)</name>
    <name type="common">Yeast</name>
    <dbReference type="NCBI Taxonomy" id="931890"/>
    <lineage>
        <taxon>Eukaryota</taxon>
        <taxon>Fungi</taxon>
        <taxon>Dikarya</taxon>
        <taxon>Ascomycota</taxon>
        <taxon>Saccharomycotina</taxon>
        <taxon>Saccharomycetes</taxon>
        <taxon>Saccharomycetales</taxon>
        <taxon>Saccharomycetaceae</taxon>
        <taxon>Eremothecium</taxon>
    </lineage>
</organism>
<evidence type="ECO:0000313" key="13">
    <source>
        <dbReference type="Proteomes" id="UP000006790"/>
    </source>
</evidence>
<dbReference type="Pfam" id="PF07732">
    <property type="entry name" value="Cu-oxidase_3"/>
    <property type="match status" value="1"/>
</dbReference>
<feature type="transmembrane region" description="Helical" evidence="8">
    <location>
        <begin position="38"/>
        <end position="59"/>
    </location>
</feature>
<evidence type="ECO:0000259" key="11">
    <source>
        <dbReference type="Pfam" id="PF07732"/>
    </source>
</evidence>
<feature type="domain" description="Plastocyanin-like" evidence="11">
    <location>
        <begin position="114"/>
        <end position="226"/>
    </location>
</feature>
<evidence type="ECO:0008006" key="14">
    <source>
        <dbReference type="Google" id="ProtNLM"/>
    </source>
</evidence>
<keyword evidence="8" id="KW-1133">Transmembrane helix</keyword>
<evidence type="ECO:0000256" key="7">
    <source>
        <dbReference type="ARBA" id="ARBA00023065"/>
    </source>
</evidence>
<evidence type="ECO:0000313" key="12">
    <source>
        <dbReference type="EMBL" id="AET41694.1"/>
    </source>
</evidence>
<comment type="similarity">
    <text evidence="1">Belongs to the multicopper oxidase family.</text>
</comment>
<keyword evidence="13" id="KW-1185">Reference proteome</keyword>
<dbReference type="PANTHER" id="PTHR11709:SF414">
    <property type="entry name" value="ADR239WP"/>
    <property type="match status" value="1"/>
</dbReference>
<keyword evidence="3" id="KW-0479">Metal-binding</keyword>
<evidence type="ECO:0000256" key="4">
    <source>
        <dbReference type="ARBA" id="ARBA00023002"/>
    </source>
</evidence>
<evidence type="ECO:0000259" key="9">
    <source>
        <dbReference type="Pfam" id="PF00394"/>
    </source>
</evidence>
<name>G8JXX0_ERECY</name>
<dbReference type="InterPro" id="IPR045087">
    <property type="entry name" value="Cu-oxidase_fam"/>
</dbReference>
<feature type="domain" description="Plastocyanin-like" evidence="9">
    <location>
        <begin position="237"/>
        <end position="405"/>
    </location>
</feature>
<gene>
    <name evidence="12" type="ordered locus">Ecym_8425</name>
</gene>
<keyword evidence="7" id="KW-0406">Ion transport</keyword>
<dbReference type="GO" id="GO:0016491">
    <property type="term" value="F:oxidoreductase activity"/>
    <property type="evidence" value="ECO:0007669"/>
    <property type="project" value="UniProtKB-KW"/>
</dbReference>
<accession>G8JXX0</accession>
<sequence length="659" mass="75455">MHYGKYFPIIGSEGEEDRDESAQCEIESGNRCKQRPQWFVLLQYTLCVCIPLLILAFTIRDIKLLAKIRGAERPWRLDTSKNYTMDTRYWREQGDVPQERHYYFNISKLVEKAPDGIVRNLTVINGQYPGPLIEANAGDVLWIHVQNWMEDEAVTIHCHGLFFNQRDGFNDGAAHINQCPIPGNGGRYNYRIRIDEDQWGTYWYHSHFSTQAADGVFGPLVIHSRKEDRLLSEAYDEDVVVLVNDYYHDVASSYLDEYMAPGNENEEPTPDNGLIQGSNKFVFDSATYMVPHANSEGSVGSSDTGDRYVGAGVADLAVVKFKPGVKYRVRVVNAGFFGSFNFAVDNHLLRVIEADGTNVEPVDMHSLDMSVGQRYSFILQRQENTIDRFWMHARFNRFCFADDSPNFDKDVKAVVSYGNSTAEQGEVLSTSWPYGGGDVICRDSDQSLFATLNGKVPLREDGSRKPDVSVNLDVAFLIKERQLSRGYFNEMTYRHLEQSCSMHELAFSANDNGIRNLRTEPQLETKNKNQYLLNFDKRGTVVDLIVNNFDDGAHPFHIHGHKFWVLKVGEKGYFDDTFYEDDSDAMNFENPILRDTVNVNGYGYAVLRFVINNPGVWPFHCHIGWHMEAGLLLQINALQNEYSNWQYPSLWAEHCHHHK</sequence>
<dbReference type="EMBL" id="CP002504">
    <property type="protein sequence ID" value="AET41694.1"/>
    <property type="molecule type" value="Genomic_DNA"/>
</dbReference>
<dbReference type="InterPro" id="IPR011707">
    <property type="entry name" value="Cu-oxidase-like_N"/>
</dbReference>
<feature type="domain" description="Plastocyanin-like" evidence="10">
    <location>
        <begin position="527"/>
        <end position="636"/>
    </location>
</feature>
<dbReference type="PROSITE" id="PS00079">
    <property type="entry name" value="MULTICOPPER_OXIDASE1"/>
    <property type="match status" value="1"/>
</dbReference>
<protein>
    <recommendedName>
        <fullName evidence="14">Laccase</fullName>
    </recommendedName>
</protein>
<dbReference type="Gene3D" id="2.60.40.420">
    <property type="entry name" value="Cupredoxins - blue copper proteins"/>
    <property type="match status" value="3"/>
</dbReference>
<dbReference type="OrthoDB" id="2121828at2759"/>
<dbReference type="GO" id="GO:0005507">
    <property type="term" value="F:copper ion binding"/>
    <property type="evidence" value="ECO:0007669"/>
    <property type="project" value="InterPro"/>
</dbReference>
<dbReference type="InterPro" id="IPR011706">
    <property type="entry name" value="Cu-oxidase_C"/>
</dbReference>
<keyword evidence="8" id="KW-0472">Membrane</keyword>
<keyword evidence="5" id="KW-0408">Iron</keyword>
<proteinExistence type="inferred from homology"/>
<dbReference type="RefSeq" id="XP_003648511.1">
    <property type="nucleotide sequence ID" value="XM_003648463.1"/>
</dbReference>
<dbReference type="PANTHER" id="PTHR11709">
    <property type="entry name" value="MULTI-COPPER OXIDASE"/>
    <property type="match status" value="1"/>
</dbReference>
<reference evidence="13" key="1">
    <citation type="journal article" date="2012" name="G3 (Bethesda)">
        <title>Pichia sorbitophila, an interspecies yeast hybrid reveals early steps of genome resolution following polyploidization.</title>
        <authorList>
            <person name="Leh Louis V."/>
            <person name="Despons L."/>
            <person name="Friedrich A."/>
            <person name="Martin T."/>
            <person name="Durrens P."/>
            <person name="Casaregola S."/>
            <person name="Neuveglise C."/>
            <person name="Fairhead C."/>
            <person name="Marck C."/>
            <person name="Cruz J.A."/>
            <person name="Straub M.L."/>
            <person name="Kugler V."/>
            <person name="Sacerdot C."/>
            <person name="Uzunov Z."/>
            <person name="Thierry A."/>
            <person name="Weiss S."/>
            <person name="Bleykasten C."/>
            <person name="De Montigny J."/>
            <person name="Jacques N."/>
            <person name="Jung P."/>
            <person name="Lemaire M."/>
            <person name="Mallet S."/>
            <person name="Morel G."/>
            <person name="Richard G.F."/>
            <person name="Sarkar A."/>
            <person name="Savel G."/>
            <person name="Schacherer J."/>
            <person name="Seret M.L."/>
            <person name="Talla E."/>
            <person name="Samson G."/>
            <person name="Jubin C."/>
            <person name="Poulain J."/>
            <person name="Vacherie B."/>
            <person name="Barbe V."/>
            <person name="Pelletier E."/>
            <person name="Sherman D.J."/>
            <person name="Westhof E."/>
            <person name="Weissenbach J."/>
            <person name="Baret P.V."/>
            <person name="Wincker P."/>
            <person name="Gaillardin C."/>
            <person name="Dujon B."/>
            <person name="Souciet J.L."/>
        </authorList>
    </citation>
    <scope>NUCLEOTIDE SEQUENCE [LARGE SCALE GENOMIC DNA]</scope>
    <source>
        <strain evidence="13">CBS 270.75 / DBVPG 7215 / KCTC 17166 / NRRL Y-17582</strain>
    </source>
</reference>
<keyword evidence="7" id="KW-0813">Transport</keyword>
<dbReference type="GO" id="GO:0006826">
    <property type="term" value="P:iron ion transport"/>
    <property type="evidence" value="ECO:0007669"/>
    <property type="project" value="UniProtKB-KW"/>
</dbReference>
<dbReference type="InterPro" id="IPR001117">
    <property type="entry name" value="Cu-oxidase_2nd"/>
</dbReference>
<keyword evidence="8" id="KW-0812">Transmembrane</keyword>
<dbReference type="eggNOG" id="KOG1263">
    <property type="taxonomic scope" value="Eukaryota"/>
</dbReference>
<evidence type="ECO:0000256" key="2">
    <source>
        <dbReference type="ARBA" id="ARBA00022496"/>
    </source>
</evidence>
<dbReference type="STRING" id="931890.G8JXX0"/>
<evidence type="ECO:0000256" key="1">
    <source>
        <dbReference type="ARBA" id="ARBA00010609"/>
    </source>
</evidence>
<evidence type="ECO:0000256" key="3">
    <source>
        <dbReference type="ARBA" id="ARBA00022723"/>
    </source>
</evidence>
<dbReference type="InterPro" id="IPR002355">
    <property type="entry name" value="Cu_oxidase_Cu_BS"/>
</dbReference>
<dbReference type="CDD" id="cd13886">
    <property type="entry name" value="CuRO_2_MCO_like_1"/>
    <property type="match status" value="1"/>
</dbReference>
<dbReference type="Pfam" id="PF00394">
    <property type="entry name" value="Cu-oxidase"/>
    <property type="match status" value="1"/>
</dbReference>
<dbReference type="Proteomes" id="UP000006790">
    <property type="component" value="Chromosome 8"/>
</dbReference>
<dbReference type="PROSITE" id="PS00080">
    <property type="entry name" value="MULTICOPPER_OXIDASE2"/>
    <property type="match status" value="1"/>
</dbReference>
<evidence type="ECO:0000256" key="5">
    <source>
        <dbReference type="ARBA" id="ARBA00023004"/>
    </source>
</evidence>
<keyword evidence="6" id="KW-0186">Copper</keyword>
<dbReference type="CDD" id="cd13910">
    <property type="entry name" value="CuRO_3_MCO_like_4"/>
    <property type="match status" value="1"/>
</dbReference>
<evidence type="ECO:0000256" key="8">
    <source>
        <dbReference type="SAM" id="Phobius"/>
    </source>
</evidence>
<dbReference type="InterPro" id="IPR008972">
    <property type="entry name" value="Cupredoxin"/>
</dbReference>
<dbReference type="Pfam" id="PF07731">
    <property type="entry name" value="Cu-oxidase_2"/>
    <property type="match status" value="1"/>
</dbReference>
<dbReference type="InParanoid" id="G8JXX0"/>
<dbReference type="KEGG" id="erc:Ecym_8425"/>
<dbReference type="AlphaFoldDB" id="G8JXX0"/>
<dbReference type="SUPFAM" id="SSF49503">
    <property type="entry name" value="Cupredoxins"/>
    <property type="match status" value="3"/>
</dbReference>
<evidence type="ECO:0000259" key="10">
    <source>
        <dbReference type="Pfam" id="PF07731"/>
    </source>
</evidence>
<keyword evidence="2" id="KW-0410">Iron transport</keyword>
<dbReference type="OMA" id="GFWLYHC"/>
<dbReference type="GeneID" id="11472775"/>
<dbReference type="HOGENOM" id="CLU_006504_7_1_1"/>
<keyword evidence="4" id="KW-0560">Oxidoreductase</keyword>
<evidence type="ECO:0000256" key="6">
    <source>
        <dbReference type="ARBA" id="ARBA00023008"/>
    </source>
</evidence>